<sequence length="393" mass="41627">MLLLHVALGLSAVLAAQIGERNITLAPLLERAGDPDAIPNQYIVAFRDNVSPAVRNKIIKSLPKGAEDVYEEVVNGFSATLDSKTVASLRSNPNVEYIENDSVATADAPIPKRVQNNAPWGLARISLRRKGNKNYRYDSSAGAGTCTYVIDTGIDASHRDFEGRAKQIKSFVKGQTTDGNGHGTHIAGTIGGRVYGVAKKTKLFGIKVLNNKGSTTTAHVIAAFDFVSRDSKKRSCPKGVIVNISITGSYSRTENRAASALARRRIFIAASAGNRNRDASGSSPASEPWVCTVGSTDSNDVRASSSNYGKSVSIFAPGVKITSTLPGGKIGVLSGTSMASAHVAGLAAYLGALEGYRGHQLCNRMRMLASQNILRGIPANTPNKLIFSGIKPR</sequence>
<dbReference type="PROSITE" id="PS00137">
    <property type="entry name" value="SUBTILASE_HIS"/>
    <property type="match status" value="1"/>
</dbReference>
<dbReference type="CDD" id="cd04077">
    <property type="entry name" value="Peptidases_S8_PCSK9_ProteinaseK_like"/>
    <property type="match status" value="1"/>
</dbReference>
<comment type="similarity">
    <text evidence="1 6">Belongs to the peptidase S8 family.</text>
</comment>
<feature type="active site" description="Charge relay system" evidence="6">
    <location>
        <position position="182"/>
    </location>
</feature>
<keyword evidence="2 6" id="KW-0645">Protease</keyword>
<dbReference type="PANTHER" id="PTHR43806">
    <property type="entry name" value="PEPTIDASE S8"/>
    <property type="match status" value="1"/>
</dbReference>
<evidence type="ECO:0000256" key="4">
    <source>
        <dbReference type="ARBA" id="ARBA00022801"/>
    </source>
</evidence>
<evidence type="ECO:0000256" key="7">
    <source>
        <dbReference type="SAM" id="SignalP"/>
    </source>
</evidence>
<dbReference type="PROSITE" id="PS51892">
    <property type="entry name" value="SUBTILASE"/>
    <property type="match status" value="1"/>
</dbReference>
<keyword evidence="5 6" id="KW-0720">Serine protease</keyword>
<keyword evidence="11" id="KW-1185">Reference proteome</keyword>
<dbReference type="InterPro" id="IPR015500">
    <property type="entry name" value="Peptidase_S8_subtilisin-rel"/>
</dbReference>
<dbReference type="InterPro" id="IPR022398">
    <property type="entry name" value="Peptidase_S8_His-AS"/>
</dbReference>
<dbReference type="PROSITE" id="PS00136">
    <property type="entry name" value="SUBTILASE_ASP"/>
    <property type="match status" value="1"/>
</dbReference>
<evidence type="ECO:0000256" key="5">
    <source>
        <dbReference type="ARBA" id="ARBA00022825"/>
    </source>
</evidence>
<keyword evidence="4 6" id="KW-0378">Hydrolase</keyword>
<dbReference type="InterPro" id="IPR010259">
    <property type="entry name" value="S8pro/Inhibitor_I9"/>
</dbReference>
<comment type="caution">
    <text evidence="10">The sequence shown here is derived from an EMBL/GenBank/DDBJ whole genome shotgun (WGS) entry which is preliminary data.</text>
</comment>
<organism evidence="10 11">
    <name type="scientific">Conoideocrella luteorostrata</name>
    <dbReference type="NCBI Taxonomy" id="1105319"/>
    <lineage>
        <taxon>Eukaryota</taxon>
        <taxon>Fungi</taxon>
        <taxon>Dikarya</taxon>
        <taxon>Ascomycota</taxon>
        <taxon>Pezizomycotina</taxon>
        <taxon>Sordariomycetes</taxon>
        <taxon>Hypocreomycetidae</taxon>
        <taxon>Hypocreales</taxon>
        <taxon>Clavicipitaceae</taxon>
        <taxon>Conoideocrella</taxon>
    </lineage>
</organism>
<proteinExistence type="inferred from homology"/>
<keyword evidence="3 7" id="KW-0732">Signal</keyword>
<feature type="signal peptide" evidence="7">
    <location>
        <begin position="1"/>
        <end position="15"/>
    </location>
</feature>
<feature type="active site" description="Charge relay system" evidence="6">
    <location>
        <position position="337"/>
    </location>
</feature>
<feature type="domain" description="Inhibitor I9" evidence="9">
    <location>
        <begin position="61"/>
        <end position="103"/>
    </location>
</feature>
<evidence type="ECO:0000256" key="3">
    <source>
        <dbReference type="ARBA" id="ARBA00022729"/>
    </source>
</evidence>
<dbReference type="EMBL" id="JASWJB010000307">
    <property type="protein sequence ID" value="KAK2591818.1"/>
    <property type="molecule type" value="Genomic_DNA"/>
</dbReference>
<dbReference type="GO" id="GO:0005576">
    <property type="term" value="C:extracellular region"/>
    <property type="evidence" value="ECO:0007669"/>
    <property type="project" value="UniProtKB-ARBA"/>
</dbReference>
<dbReference type="GO" id="GO:0004252">
    <property type="term" value="F:serine-type endopeptidase activity"/>
    <property type="evidence" value="ECO:0007669"/>
    <property type="project" value="UniProtKB-UniRule"/>
</dbReference>
<dbReference type="PRINTS" id="PR00723">
    <property type="entry name" value="SUBTILISIN"/>
</dbReference>
<feature type="domain" description="Peptidase S8/S53" evidence="8">
    <location>
        <begin position="148"/>
        <end position="351"/>
    </location>
</feature>
<dbReference type="SUPFAM" id="SSF54897">
    <property type="entry name" value="Protease propeptides/inhibitors"/>
    <property type="match status" value="1"/>
</dbReference>
<dbReference type="InterPro" id="IPR050131">
    <property type="entry name" value="Peptidase_S8_subtilisin-like"/>
</dbReference>
<gene>
    <name evidence="10" type="ORF">QQS21_010486</name>
</gene>
<dbReference type="InterPro" id="IPR000209">
    <property type="entry name" value="Peptidase_S8/S53_dom"/>
</dbReference>
<dbReference type="Pfam" id="PF00082">
    <property type="entry name" value="Peptidase_S8"/>
    <property type="match status" value="1"/>
</dbReference>
<evidence type="ECO:0000313" key="10">
    <source>
        <dbReference type="EMBL" id="KAK2591818.1"/>
    </source>
</evidence>
<protein>
    <recommendedName>
        <fullName evidence="12">Serine protease</fullName>
    </recommendedName>
</protein>
<evidence type="ECO:0000259" key="9">
    <source>
        <dbReference type="Pfam" id="PF05922"/>
    </source>
</evidence>
<evidence type="ECO:0000259" key="8">
    <source>
        <dbReference type="Pfam" id="PF00082"/>
    </source>
</evidence>
<dbReference type="InterPro" id="IPR023827">
    <property type="entry name" value="Peptidase_S8_Asp-AS"/>
</dbReference>
<name>A0AAJ0CEX6_9HYPO</name>
<feature type="chain" id="PRO_5042514964" description="Serine protease" evidence="7">
    <location>
        <begin position="16"/>
        <end position="393"/>
    </location>
</feature>
<dbReference type="Proteomes" id="UP001251528">
    <property type="component" value="Unassembled WGS sequence"/>
</dbReference>
<dbReference type="FunFam" id="3.40.50.200:FF:000014">
    <property type="entry name" value="Proteinase K"/>
    <property type="match status" value="1"/>
</dbReference>
<evidence type="ECO:0000256" key="2">
    <source>
        <dbReference type="ARBA" id="ARBA00022670"/>
    </source>
</evidence>
<dbReference type="InterPro" id="IPR037045">
    <property type="entry name" value="S8pro/Inhibitor_I9_sf"/>
</dbReference>
<evidence type="ECO:0000313" key="11">
    <source>
        <dbReference type="Proteomes" id="UP001251528"/>
    </source>
</evidence>
<dbReference type="Pfam" id="PF05922">
    <property type="entry name" value="Inhibitor_I9"/>
    <property type="match status" value="1"/>
</dbReference>
<dbReference type="Gene3D" id="3.30.70.80">
    <property type="entry name" value="Peptidase S8 propeptide/proteinase inhibitor I9"/>
    <property type="match status" value="1"/>
</dbReference>
<dbReference type="GO" id="GO:0006508">
    <property type="term" value="P:proteolysis"/>
    <property type="evidence" value="ECO:0007669"/>
    <property type="project" value="UniProtKB-KW"/>
</dbReference>
<dbReference type="InterPro" id="IPR036852">
    <property type="entry name" value="Peptidase_S8/S53_dom_sf"/>
</dbReference>
<evidence type="ECO:0000256" key="6">
    <source>
        <dbReference type="PROSITE-ProRule" id="PRU01240"/>
    </source>
</evidence>
<dbReference type="PANTHER" id="PTHR43806:SF58">
    <property type="entry name" value="ALKALINE PROTEASE 1-RELATED"/>
    <property type="match status" value="1"/>
</dbReference>
<dbReference type="Gene3D" id="3.40.50.200">
    <property type="entry name" value="Peptidase S8/S53 domain"/>
    <property type="match status" value="1"/>
</dbReference>
<dbReference type="AlphaFoldDB" id="A0AAJ0CEX6"/>
<feature type="active site" description="Charge relay system" evidence="6">
    <location>
        <position position="151"/>
    </location>
</feature>
<evidence type="ECO:0008006" key="12">
    <source>
        <dbReference type="Google" id="ProtNLM"/>
    </source>
</evidence>
<evidence type="ECO:0000256" key="1">
    <source>
        <dbReference type="ARBA" id="ARBA00011073"/>
    </source>
</evidence>
<accession>A0AAJ0CEX6</accession>
<reference evidence="10" key="1">
    <citation type="submission" date="2023-06" db="EMBL/GenBank/DDBJ databases">
        <title>Conoideocrella luteorostrata (Hypocreales: Clavicipitaceae), a potential biocontrol fungus for elongate hemlock scale in United States Christmas tree production areas.</title>
        <authorList>
            <person name="Barrett H."/>
            <person name="Lovett B."/>
            <person name="Macias A.M."/>
            <person name="Stajich J.E."/>
            <person name="Kasson M.T."/>
        </authorList>
    </citation>
    <scope>NUCLEOTIDE SEQUENCE</scope>
    <source>
        <strain evidence="10">ARSEF 14590</strain>
    </source>
</reference>
<dbReference type="InterPro" id="IPR034193">
    <property type="entry name" value="PCSK9_ProteinaseK-like"/>
</dbReference>
<dbReference type="SUPFAM" id="SSF52743">
    <property type="entry name" value="Subtilisin-like"/>
    <property type="match status" value="1"/>
</dbReference>